<dbReference type="InterPro" id="IPR031622">
    <property type="entry name" value="Znf-SCNM1"/>
</dbReference>
<keyword evidence="6" id="KW-0747">Spliceosome</keyword>
<evidence type="ECO:0000256" key="11">
    <source>
        <dbReference type="SAM" id="SignalP"/>
    </source>
</evidence>
<keyword evidence="7" id="KW-0863">Zinc-finger</keyword>
<feature type="signal peptide" evidence="11">
    <location>
        <begin position="1"/>
        <end position="20"/>
    </location>
</feature>
<dbReference type="InterPro" id="IPR031625">
    <property type="entry name" value="SCNM1_acidic"/>
</dbReference>
<keyword evidence="4" id="KW-0507">mRNA processing</keyword>
<dbReference type="Proteomes" id="UP001459277">
    <property type="component" value="Unassembled WGS sequence"/>
</dbReference>
<dbReference type="InterPro" id="IPR003245">
    <property type="entry name" value="Phytocyanin_dom"/>
</dbReference>
<keyword evidence="10" id="KW-0539">Nucleus</keyword>
<dbReference type="EMBL" id="JAZDWU010000010">
    <property type="protein sequence ID" value="KAK9988302.1"/>
    <property type="molecule type" value="Genomic_DNA"/>
</dbReference>
<gene>
    <name evidence="13" type="ORF">SO802_028541</name>
</gene>
<evidence type="ECO:0000256" key="8">
    <source>
        <dbReference type="ARBA" id="ARBA00022833"/>
    </source>
</evidence>
<evidence type="ECO:0000313" key="14">
    <source>
        <dbReference type="Proteomes" id="UP001459277"/>
    </source>
</evidence>
<evidence type="ECO:0000256" key="1">
    <source>
        <dbReference type="ARBA" id="ARBA00004324"/>
    </source>
</evidence>
<dbReference type="Pfam" id="PF15803">
    <property type="entry name" value="zf-SCNM1"/>
    <property type="match status" value="1"/>
</dbReference>
<feature type="chain" id="PRO_5043385462" description="Sodium channel modifier 1" evidence="11">
    <location>
        <begin position="21"/>
        <end position="421"/>
    </location>
</feature>
<keyword evidence="9" id="KW-0508">mRNA splicing</keyword>
<keyword evidence="11" id="KW-0732">Signal</keyword>
<comment type="caution">
    <text evidence="13">The sequence shown here is derived from an EMBL/GenBank/DDBJ whole genome shotgun (WGS) entry which is preliminary data.</text>
</comment>
<protein>
    <recommendedName>
        <fullName evidence="3">Sodium channel modifier 1</fullName>
    </recommendedName>
</protein>
<evidence type="ECO:0000256" key="5">
    <source>
        <dbReference type="ARBA" id="ARBA00022723"/>
    </source>
</evidence>
<dbReference type="GO" id="GO:0016607">
    <property type="term" value="C:nuclear speck"/>
    <property type="evidence" value="ECO:0007669"/>
    <property type="project" value="UniProtKB-SubCell"/>
</dbReference>
<dbReference type="GO" id="GO:0008380">
    <property type="term" value="P:RNA splicing"/>
    <property type="evidence" value="ECO:0007669"/>
    <property type="project" value="UniProtKB-KW"/>
</dbReference>
<keyword evidence="14" id="KW-1185">Reference proteome</keyword>
<proteinExistence type="predicted"/>
<evidence type="ECO:0000256" key="2">
    <source>
        <dbReference type="ARBA" id="ARBA00004642"/>
    </source>
</evidence>
<name>A0AAW2BR47_9ROSI</name>
<evidence type="ECO:0000313" key="13">
    <source>
        <dbReference type="EMBL" id="KAK9988302.1"/>
    </source>
</evidence>
<organism evidence="13 14">
    <name type="scientific">Lithocarpus litseifolius</name>
    <dbReference type="NCBI Taxonomy" id="425828"/>
    <lineage>
        <taxon>Eukaryota</taxon>
        <taxon>Viridiplantae</taxon>
        <taxon>Streptophyta</taxon>
        <taxon>Embryophyta</taxon>
        <taxon>Tracheophyta</taxon>
        <taxon>Spermatophyta</taxon>
        <taxon>Magnoliopsida</taxon>
        <taxon>eudicotyledons</taxon>
        <taxon>Gunneridae</taxon>
        <taxon>Pentapetalae</taxon>
        <taxon>rosids</taxon>
        <taxon>fabids</taxon>
        <taxon>Fagales</taxon>
        <taxon>Fagaceae</taxon>
        <taxon>Lithocarpus</taxon>
    </lineage>
</organism>
<dbReference type="PROSITE" id="PS51485">
    <property type="entry name" value="PHYTOCYANIN"/>
    <property type="match status" value="1"/>
</dbReference>
<dbReference type="Gene3D" id="2.60.40.420">
    <property type="entry name" value="Cupredoxins - blue copper proteins"/>
    <property type="match status" value="1"/>
</dbReference>
<dbReference type="AlphaFoldDB" id="A0AAW2BR47"/>
<evidence type="ECO:0000256" key="10">
    <source>
        <dbReference type="ARBA" id="ARBA00023242"/>
    </source>
</evidence>
<dbReference type="PANTHER" id="PTHR32297:SF1">
    <property type="entry name" value="SODIUM CHANNEL MODIFIER 1"/>
    <property type="match status" value="1"/>
</dbReference>
<evidence type="ECO:0000256" key="6">
    <source>
        <dbReference type="ARBA" id="ARBA00022728"/>
    </source>
</evidence>
<sequence length="421" mass="48404">MGFTIAQGLMLVLLIASTMAISTANKGWQFGNWPYRGPYHPNNTQTSNRIIVGDSYHWNYGFNYTDWAIKHGPFYLNDTLVFKYDPPTPKTFPHSVYLLPNLRSFIKCDLKKAKKLGNVTQGAGEGFEFVLKRPWQPHYFACGERNGFHCMNGTMKFFVLPIFRWPCILASLTKIIQIQSNPSCKTLEREKERERERGMSVFGGDSWGREAQHRKRRLDDLLLEELVDGSSYKKLSNGKYACLVCSHSPILDSPLMLSMHTKGSRHRAAESKLKETVLMRQDEINKRVALSDSSTGTTKCNTYHQKFRSVGKPLIEQTRNVASEILNNKTPWQNSSNANHNLQLILDRLTDWNSNLTQNSPCPIEVTDKVVVQPHLDFRERRERELKFTAAGWKRDCQGKWFRDENVEFDSDEDDPNVCLG</sequence>
<evidence type="ECO:0000256" key="3">
    <source>
        <dbReference type="ARBA" id="ARBA00020620"/>
    </source>
</evidence>
<dbReference type="GO" id="GO:0009055">
    <property type="term" value="F:electron transfer activity"/>
    <property type="evidence" value="ECO:0007669"/>
    <property type="project" value="InterPro"/>
</dbReference>
<feature type="domain" description="Phytocyanin" evidence="12">
    <location>
        <begin position="48"/>
        <end position="163"/>
    </location>
</feature>
<dbReference type="GO" id="GO:0006397">
    <property type="term" value="P:mRNA processing"/>
    <property type="evidence" value="ECO:0007669"/>
    <property type="project" value="UniProtKB-KW"/>
</dbReference>
<keyword evidence="8" id="KW-0862">Zinc</keyword>
<dbReference type="Pfam" id="PF15805">
    <property type="entry name" value="SCNM1_acidic"/>
    <property type="match status" value="1"/>
</dbReference>
<evidence type="ECO:0000259" key="12">
    <source>
        <dbReference type="PROSITE" id="PS51485"/>
    </source>
</evidence>
<evidence type="ECO:0000256" key="7">
    <source>
        <dbReference type="ARBA" id="ARBA00022771"/>
    </source>
</evidence>
<dbReference type="InterPro" id="IPR008972">
    <property type="entry name" value="Cupredoxin"/>
</dbReference>
<reference evidence="13 14" key="1">
    <citation type="submission" date="2024-01" db="EMBL/GenBank/DDBJ databases">
        <title>A telomere-to-telomere, gap-free genome of sweet tea (Lithocarpus litseifolius).</title>
        <authorList>
            <person name="Zhou J."/>
        </authorList>
    </citation>
    <scope>NUCLEOTIDE SEQUENCE [LARGE SCALE GENOMIC DNA]</scope>
    <source>
        <strain evidence="13">Zhou-2022a</strain>
        <tissue evidence="13">Leaf</tissue>
    </source>
</reference>
<evidence type="ECO:0000256" key="9">
    <source>
        <dbReference type="ARBA" id="ARBA00023187"/>
    </source>
</evidence>
<dbReference type="GO" id="GO:0008270">
    <property type="term" value="F:zinc ion binding"/>
    <property type="evidence" value="ECO:0007669"/>
    <property type="project" value="UniProtKB-KW"/>
</dbReference>
<accession>A0AAW2BR47</accession>
<evidence type="ECO:0000256" key="4">
    <source>
        <dbReference type="ARBA" id="ARBA00022664"/>
    </source>
</evidence>
<comment type="subcellular location">
    <subcellularLocation>
        <location evidence="1">Nucleus speckle</location>
    </subcellularLocation>
    <subcellularLocation>
        <location evidence="2">Nucleus</location>
        <location evidence="2">Nucleoplasm</location>
    </subcellularLocation>
</comment>
<dbReference type="InterPro" id="IPR033570">
    <property type="entry name" value="SCNM1"/>
</dbReference>
<dbReference type="PANTHER" id="PTHR32297">
    <property type="entry name" value="SODIUM CHANNEL MODIFIER 1"/>
    <property type="match status" value="1"/>
</dbReference>
<dbReference type="GO" id="GO:0005681">
    <property type="term" value="C:spliceosomal complex"/>
    <property type="evidence" value="ECO:0007669"/>
    <property type="project" value="UniProtKB-KW"/>
</dbReference>
<keyword evidence="5" id="KW-0479">Metal-binding</keyword>
<dbReference type="SUPFAM" id="SSF49503">
    <property type="entry name" value="Cupredoxins"/>
    <property type="match status" value="1"/>
</dbReference>